<organism evidence="1">
    <name type="scientific">Escherichia coli</name>
    <dbReference type="NCBI Taxonomy" id="562"/>
    <lineage>
        <taxon>Bacteria</taxon>
        <taxon>Pseudomonadati</taxon>
        <taxon>Pseudomonadota</taxon>
        <taxon>Gammaproteobacteria</taxon>
        <taxon>Enterobacterales</taxon>
        <taxon>Enterobacteriaceae</taxon>
        <taxon>Escherichia</taxon>
    </lineage>
</organism>
<dbReference type="EMBL" id="AM236323">
    <property type="protein sequence ID" value="CAJ87523.1"/>
    <property type="molecule type" value="Genomic_DNA"/>
</dbReference>
<protein>
    <recommendedName>
        <fullName evidence="2">Regulatory protein</fullName>
    </recommendedName>
</protein>
<sequence>MLTTTSHDSVFLRADNSLIDMNYITSFTGMTDRGFYKLISEDSSSRADPAAGIKAKCHSRYSNESKNHGGRSMKRVVIPVRWQCSTCQRWYCGAVPWCWFPRESSCVPSGQPALCHPD</sequence>
<reference evidence="1" key="1">
    <citation type="journal article" date="2006" name="Int. J. Med. Microbiol.">
        <title>Specific regions of genome plasticity and genetic diversity of the commensal Escherichia coli A0 34/86.</title>
        <authorList>
            <person name="Hejnova J."/>
            <person name="Pages D."/>
            <person name="Rusniok C."/>
            <person name="Glaser P."/>
            <person name="Sebo P."/>
            <person name="Buchrieser C."/>
        </authorList>
    </citation>
    <scope>NUCLEOTIDE SEQUENCE</scope>
    <source>
        <strain evidence="1">A0 34/86</strain>
    </source>
</reference>
<evidence type="ECO:0000313" key="1">
    <source>
        <dbReference type="EMBL" id="CAJ87523.1"/>
    </source>
</evidence>
<evidence type="ECO:0008006" key="2">
    <source>
        <dbReference type="Google" id="ProtNLM"/>
    </source>
</evidence>
<proteinExistence type="predicted"/>
<name>Q1RPM6_ECOLX</name>
<accession>Q1RPM6</accession>
<dbReference type="AlphaFoldDB" id="Q1RPM6"/>
<gene>
    <name evidence="1" type="ORF">eco1008</name>
</gene>